<proteinExistence type="predicted"/>
<evidence type="ECO:0000256" key="5">
    <source>
        <dbReference type="SAM" id="MobiDB-lite"/>
    </source>
</evidence>
<dbReference type="AlphaFoldDB" id="A7SMU2"/>
<feature type="region of interest" description="Disordered" evidence="5">
    <location>
        <begin position="187"/>
        <end position="319"/>
    </location>
</feature>
<feature type="region of interest" description="Disordered" evidence="5">
    <location>
        <begin position="1"/>
        <end position="29"/>
    </location>
</feature>
<reference evidence="8 9" key="1">
    <citation type="journal article" date="2007" name="Science">
        <title>Sea anemone genome reveals ancestral eumetazoan gene repertoire and genomic organization.</title>
        <authorList>
            <person name="Putnam N.H."/>
            <person name="Srivastava M."/>
            <person name="Hellsten U."/>
            <person name="Dirks B."/>
            <person name="Chapman J."/>
            <person name="Salamov A."/>
            <person name="Terry A."/>
            <person name="Shapiro H."/>
            <person name="Lindquist E."/>
            <person name="Kapitonov V.V."/>
            <person name="Jurka J."/>
            <person name="Genikhovich G."/>
            <person name="Grigoriev I.V."/>
            <person name="Lucas S.M."/>
            <person name="Steele R.E."/>
            <person name="Finnerty J.R."/>
            <person name="Technau U."/>
            <person name="Martindale M.Q."/>
            <person name="Rokhsar D.S."/>
        </authorList>
    </citation>
    <scope>NUCLEOTIDE SEQUENCE [LARGE SCALE GENOMIC DNA]</scope>
    <source>
        <strain evidence="9">CH2 X CH6</strain>
    </source>
</reference>
<dbReference type="SUPFAM" id="SSF47459">
    <property type="entry name" value="HLH, helix-loop-helix DNA-binding domain"/>
    <property type="match status" value="1"/>
</dbReference>
<dbReference type="InterPro" id="IPR011598">
    <property type="entry name" value="bHLH_dom"/>
</dbReference>
<dbReference type="SMART" id="SM00353">
    <property type="entry name" value="HLH"/>
    <property type="match status" value="1"/>
</dbReference>
<dbReference type="EMBL" id="DS469712">
    <property type="protein sequence ID" value="EDO34999.1"/>
    <property type="molecule type" value="Genomic_DNA"/>
</dbReference>
<feature type="compositionally biased region" description="Polar residues" evidence="5">
    <location>
        <begin position="472"/>
        <end position="481"/>
    </location>
</feature>
<dbReference type="GO" id="GO:0005634">
    <property type="term" value="C:nucleus"/>
    <property type="evidence" value="ECO:0000318"/>
    <property type="project" value="GO_Central"/>
</dbReference>
<feature type="compositionally biased region" description="Polar residues" evidence="5">
    <location>
        <begin position="1"/>
        <end position="14"/>
    </location>
</feature>
<keyword evidence="9" id="KW-1185">Reference proteome</keyword>
<evidence type="ECO:0000256" key="1">
    <source>
        <dbReference type="ARBA" id="ARBA00004123"/>
    </source>
</evidence>
<dbReference type="PROSITE" id="PS50888">
    <property type="entry name" value="BHLH"/>
    <property type="match status" value="1"/>
</dbReference>
<feature type="compositionally biased region" description="Basic and acidic residues" evidence="5">
    <location>
        <begin position="112"/>
        <end position="124"/>
    </location>
</feature>
<evidence type="ECO:0000256" key="3">
    <source>
        <dbReference type="ARBA" id="ARBA00023163"/>
    </source>
</evidence>
<dbReference type="GO" id="GO:0050767">
    <property type="term" value="P:regulation of neurogenesis"/>
    <property type="evidence" value="ECO:0000318"/>
    <property type="project" value="GO_Central"/>
</dbReference>
<dbReference type="HOGENOM" id="CLU_567795_0_0_1"/>
<accession>A7SMU2</accession>
<dbReference type="InParanoid" id="A7SMU2"/>
<keyword evidence="3" id="KW-0804">Transcription</keyword>
<dbReference type="STRING" id="45351.A7SMU2"/>
<evidence type="ECO:0000256" key="2">
    <source>
        <dbReference type="ARBA" id="ARBA00023015"/>
    </source>
</evidence>
<evidence type="ECO:0000313" key="8">
    <source>
        <dbReference type="EMBL" id="EDO34999.1"/>
    </source>
</evidence>
<dbReference type="PANTHER" id="PTHR10985">
    <property type="entry name" value="BASIC HELIX-LOOP-HELIX TRANSCRIPTION FACTOR, HES-RELATED"/>
    <property type="match status" value="1"/>
</dbReference>
<comment type="subcellular location">
    <subcellularLocation>
        <location evidence="1">Nucleus</location>
    </subcellularLocation>
</comment>
<keyword evidence="4" id="KW-0539">Nucleus</keyword>
<dbReference type="GO" id="GO:0000978">
    <property type="term" value="F:RNA polymerase II cis-regulatory region sequence-specific DNA binding"/>
    <property type="evidence" value="ECO:0000318"/>
    <property type="project" value="GO_Central"/>
</dbReference>
<dbReference type="SMART" id="SM00511">
    <property type="entry name" value="ORANGE"/>
    <property type="match status" value="1"/>
</dbReference>
<dbReference type="PROSITE" id="PS51054">
    <property type="entry name" value="ORANGE"/>
    <property type="match status" value="1"/>
</dbReference>
<dbReference type="eggNOG" id="KOG4304">
    <property type="taxonomic scope" value="Eukaryota"/>
</dbReference>
<evidence type="ECO:0000313" key="9">
    <source>
        <dbReference type="Proteomes" id="UP000001593"/>
    </source>
</evidence>
<dbReference type="Gene3D" id="4.10.280.10">
    <property type="entry name" value="Helix-loop-helix DNA-binding domain"/>
    <property type="match status" value="1"/>
</dbReference>
<feature type="region of interest" description="Disordered" evidence="5">
    <location>
        <begin position="104"/>
        <end position="127"/>
    </location>
</feature>
<dbReference type="OMA" id="EAIRYMS"/>
<feature type="domain" description="Orange" evidence="7">
    <location>
        <begin position="137"/>
        <end position="172"/>
    </location>
</feature>
<dbReference type="OrthoDB" id="6371181at2759"/>
<dbReference type="InterPro" id="IPR050370">
    <property type="entry name" value="HES_HEY"/>
</dbReference>
<dbReference type="Pfam" id="PF00010">
    <property type="entry name" value="HLH"/>
    <property type="match status" value="1"/>
</dbReference>
<dbReference type="Pfam" id="PF07527">
    <property type="entry name" value="Hairy_orange"/>
    <property type="match status" value="1"/>
</dbReference>
<dbReference type="KEGG" id="nve:5506384"/>
<dbReference type="CDD" id="cd11389">
    <property type="entry name" value="bHLH-O_HERP_like"/>
    <property type="match status" value="1"/>
</dbReference>
<feature type="region of interest" description="Disordered" evidence="5">
    <location>
        <begin position="394"/>
        <end position="481"/>
    </location>
</feature>
<dbReference type="GO" id="GO:0046983">
    <property type="term" value="F:protein dimerization activity"/>
    <property type="evidence" value="ECO:0007669"/>
    <property type="project" value="InterPro"/>
</dbReference>
<dbReference type="InterPro" id="IPR036638">
    <property type="entry name" value="HLH_DNA-bd_sf"/>
</dbReference>
<name>A7SMU2_NEMVE</name>
<feature type="compositionally biased region" description="Low complexity" evidence="5">
    <location>
        <begin position="259"/>
        <end position="301"/>
    </location>
</feature>
<evidence type="ECO:0000259" key="6">
    <source>
        <dbReference type="PROSITE" id="PS50888"/>
    </source>
</evidence>
<evidence type="ECO:0000259" key="7">
    <source>
        <dbReference type="PROSITE" id="PS51054"/>
    </source>
</evidence>
<dbReference type="GO" id="GO:0000981">
    <property type="term" value="F:DNA-binding transcription factor activity, RNA polymerase II-specific"/>
    <property type="evidence" value="ECO:0000318"/>
    <property type="project" value="GO_Central"/>
</dbReference>
<dbReference type="Proteomes" id="UP000001593">
    <property type="component" value="Unassembled WGS sequence"/>
</dbReference>
<evidence type="ECO:0000256" key="4">
    <source>
        <dbReference type="ARBA" id="ARBA00023242"/>
    </source>
</evidence>
<gene>
    <name evidence="8" type="ORF">NEMVEDRAFT_v1g246249</name>
</gene>
<dbReference type="InterPro" id="IPR003650">
    <property type="entry name" value="Orange_dom"/>
</dbReference>
<keyword evidence="2" id="KW-0805">Transcription regulation</keyword>
<protein>
    <submittedName>
        <fullName evidence="8">Uncharacterized protein</fullName>
    </submittedName>
</protein>
<organism evidence="8 9">
    <name type="scientific">Nematostella vectensis</name>
    <name type="common">Starlet sea anemone</name>
    <dbReference type="NCBI Taxonomy" id="45351"/>
    <lineage>
        <taxon>Eukaryota</taxon>
        <taxon>Metazoa</taxon>
        <taxon>Cnidaria</taxon>
        <taxon>Anthozoa</taxon>
        <taxon>Hexacorallia</taxon>
        <taxon>Actiniaria</taxon>
        <taxon>Edwardsiidae</taxon>
        <taxon>Nematostella</taxon>
    </lineage>
</organism>
<feature type="compositionally biased region" description="Polar residues" evidence="5">
    <location>
        <begin position="303"/>
        <end position="315"/>
    </location>
</feature>
<dbReference type="GO" id="GO:0006357">
    <property type="term" value="P:regulation of transcription by RNA polymerase II"/>
    <property type="evidence" value="ECO:0000318"/>
    <property type="project" value="GO_Central"/>
</dbReference>
<dbReference type="SUPFAM" id="SSF158457">
    <property type="entry name" value="Orange domain-like"/>
    <property type="match status" value="1"/>
</dbReference>
<dbReference type="Gene3D" id="6.10.250.980">
    <property type="match status" value="1"/>
</dbReference>
<dbReference type="GO" id="GO:0009952">
    <property type="term" value="P:anterior/posterior pattern specification"/>
    <property type="evidence" value="ECO:0000318"/>
    <property type="project" value="GO_Central"/>
</dbReference>
<sequence length="481" mass="52063">MINSQAMDSRTLNPSGKRENRDDESVISVTESFDNTSFSGKKKANSECSHKVIEKRRRDRINSCLSELAQLIPSAQNGKQGSGKLEKAEILELTVEYVKKNLQNPNQIQQDGTDKGANEKDNNQHKPVVTMAELRKYWMGYSDCTAEVLRFLVAVEAMDPQQPCFQRLMAHLRHRHNLMVEYKENGNSQAHHGQGHHGNKKNNETGTSKGKSPRKKSHAAVADEPVASSKKPRLKEPQEPPQMKLPFIDSLEEEDKKSGNGSISGSSSSNENGSSNGNGSSDTGNGNGNGSDSSSSNSAGSLQFGNVSGDSNMHLRNQFMPQPYGMPTYALHPAGTHYIPVALHSGIPMPQMPFPNFSSMLPVATMLSGGLGPYLGGQMQMPVFPPSPPMSGIFPNGPLNIPPFPETAGKPSRSRLNPQGCKDCKVEQGQEGSGPASENESNSSGDECSFTSRSSGNMSEIGVQTDHAQLEYANSFSPNSR</sequence>
<feature type="domain" description="BHLH" evidence="6">
    <location>
        <begin position="45"/>
        <end position="101"/>
    </location>
</feature>
<feature type="compositionally biased region" description="Polar residues" evidence="5">
    <location>
        <begin position="436"/>
        <end position="458"/>
    </location>
</feature>